<evidence type="ECO:0000313" key="1">
    <source>
        <dbReference type="EMBL" id="EEG27627.1"/>
    </source>
</evidence>
<evidence type="ECO:0000313" key="2">
    <source>
        <dbReference type="Proteomes" id="UP000006247"/>
    </source>
</evidence>
<proteinExistence type="predicted"/>
<protein>
    <submittedName>
        <fullName evidence="1">Uncharacterized protein</fullName>
    </submittedName>
</protein>
<dbReference type="AlphaFoldDB" id="C0E1H7"/>
<sequence length="84" mass="9798">MFHVKPQLIFQAVAHIEASKSHKHIQTNYLNSNTLTFHVKHQASATNRGKATHPKRYLLQLNHPIMFHVKPLFHIPHSTNLRFT</sequence>
<dbReference type="Proteomes" id="UP000006247">
    <property type="component" value="Unassembled WGS sequence"/>
</dbReference>
<gene>
    <name evidence="1" type="ORF">CORMATOL_00828</name>
</gene>
<dbReference type="EMBL" id="ACEB01000012">
    <property type="protein sequence ID" value="EEG27627.1"/>
    <property type="molecule type" value="Genomic_DNA"/>
</dbReference>
<organism evidence="1 2">
    <name type="scientific">Corynebacterium matruchotii ATCC 33806</name>
    <dbReference type="NCBI Taxonomy" id="566549"/>
    <lineage>
        <taxon>Bacteria</taxon>
        <taxon>Bacillati</taxon>
        <taxon>Actinomycetota</taxon>
        <taxon>Actinomycetes</taxon>
        <taxon>Mycobacteriales</taxon>
        <taxon>Corynebacteriaceae</taxon>
        <taxon>Corynebacterium</taxon>
    </lineage>
</organism>
<comment type="caution">
    <text evidence="1">The sequence shown here is derived from an EMBL/GenBank/DDBJ whole genome shotgun (WGS) entry which is preliminary data.</text>
</comment>
<dbReference type="HOGENOM" id="CLU_2521943_0_0_11"/>
<accession>C0E1H7</accession>
<name>C0E1H7_9CORY</name>
<reference evidence="1 2" key="1">
    <citation type="submission" date="2009-01" db="EMBL/GenBank/DDBJ databases">
        <authorList>
            <person name="Fulton L."/>
            <person name="Clifton S."/>
            <person name="Chinwalla A.T."/>
            <person name="Mitreva M."/>
            <person name="Sodergren E."/>
            <person name="Weinstock G."/>
            <person name="Clifton S."/>
            <person name="Dooling D.J."/>
            <person name="Fulton B."/>
            <person name="Minx P."/>
            <person name="Pepin K.H."/>
            <person name="Johnson M."/>
            <person name="Bhonagiri V."/>
            <person name="Nash W.E."/>
            <person name="Mardis E.R."/>
            <person name="Wilson R.K."/>
        </authorList>
    </citation>
    <scope>NUCLEOTIDE SEQUENCE [LARGE SCALE GENOMIC DNA]</scope>
    <source>
        <strain evidence="1 2">ATCC 33806</strain>
    </source>
</reference>